<organism evidence="2 3">
    <name type="scientific">Nonomuraea wenchangensis</name>
    <dbReference type="NCBI Taxonomy" id="568860"/>
    <lineage>
        <taxon>Bacteria</taxon>
        <taxon>Bacillati</taxon>
        <taxon>Actinomycetota</taxon>
        <taxon>Actinomycetes</taxon>
        <taxon>Streptosporangiales</taxon>
        <taxon>Streptosporangiaceae</taxon>
        <taxon>Nonomuraea</taxon>
    </lineage>
</organism>
<dbReference type="OrthoDB" id="582586at2"/>
<dbReference type="InterPro" id="IPR011944">
    <property type="entry name" value="Steroid_delta5-4_isomerase"/>
</dbReference>
<dbReference type="RefSeq" id="WP_091080923.1">
    <property type="nucleotide sequence ID" value="NZ_FOHX01000004.1"/>
</dbReference>
<proteinExistence type="predicted"/>
<feature type="domain" description="SnoaL-like" evidence="1">
    <location>
        <begin position="10"/>
        <end position="126"/>
    </location>
</feature>
<sequence>MSTTEATTEINRLLARLTETWNAGDSVGYAELFTADADYVTFFGLHLKGREAIEETHRGLFKTAIKLDESDVEPSIRYITDDVAVVVVGGASSVNGVPDPSRTSTVTFTALRTPEGWRFASFHNSRVVKP</sequence>
<dbReference type="EMBL" id="FOHX01000004">
    <property type="protein sequence ID" value="SET77708.1"/>
    <property type="molecule type" value="Genomic_DNA"/>
</dbReference>
<dbReference type="Pfam" id="PF13474">
    <property type="entry name" value="SnoaL_3"/>
    <property type="match status" value="1"/>
</dbReference>
<dbReference type="Proteomes" id="UP000199361">
    <property type="component" value="Unassembled WGS sequence"/>
</dbReference>
<gene>
    <name evidence="2" type="ORF">SAMN05421811_10485</name>
</gene>
<dbReference type="InterPro" id="IPR037401">
    <property type="entry name" value="SnoaL-like"/>
</dbReference>
<name>A0A1I0H2D8_9ACTN</name>
<dbReference type="InterPro" id="IPR032710">
    <property type="entry name" value="NTF2-like_dom_sf"/>
</dbReference>
<dbReference type="AlphaFoldDB" id="A0A1I0H2D8"/>
<dbReference type="STRING" id="568860.SAMN05421811_10485"/>
<dbReference type="SUPFAM" id="SSF54427">
    <property type="entry name" value="NTF2-like"/>
    <property type="match status" value="1"/>
</dbReference>
<evidence type="ECO:0000259" key="1">
    <source>
        <dbReference type="Pfam" id="PF13474"/>
    </source>
</evidence>
<dbReference type="NCBIfam" id="TIGR02246">
    <property type="entry name" value="SgcJ/EcaC family oxidoreductase"/>
    <property type="match status" value="1"/>
</dbReference>
<evidence type="ECO:0000313" key="2">
    <source>
        <dbReference type="EMBL" id="SET77708.1"/>
    </source>
</evidence>
<reference evidence="2 3" key="1">
    <citation type="submission" date="2016-10" db="EMBL/GenBank/DDBJ databases">
        <authorList>
            <person name="de Groot N.N."/>
        </authorList>
    </citation>
    <scope>NUCLEOTIDE SEQUENCE [LARGE SCALE GENOMIC DNA]</scope>
    <source>
        <strain evidence="2 3">CGMCC 4.5598</strain>
    </source>
</reference>
<evidence type="ECO:0000313" key="3">
    <source>
        <dbReference type="Proteomes" id="UP000199361"/>
    </source>
</evidence>
<dbReference type="Gene3D" id="3.10.450.50">
    <property type="match status" value="1"/>
</dbReference>
<keyword evidence="3" id="KW-1185">Reference proteome</keyword>
<protein>
    <recommendedName>
        <fullName evidence="1">SnoaL-like domain-containing protein</fullName>
    </recommendedName>
</protein>
<accession>A0A1I0H2D8</accession>